<dbReference type="STRING" id="1424294.Gferi_19045"/>
<dbReference type="OrthoDB" id="5808629at2"/>
<dbReference type="GO" id="GO:0050485">
    <property type="term" value="F:oxidoreductase activity, acting on X-H and Y-H to form an X-Y bond, with a disulfide as acceptor"/>
    <property type="evidence" value="ECO:0007669"/>
    <property type="project" value="InterPro"/>
</dbReference>
<gene>
    <name evidence="2" type="ORF">Gferi_19045</name>
</gene>
<evidence type="ECO:0000313" key="3">
    <source>
        <dbReference type="Proteomes" id="UP000095743"/>
    </source>
</evidence>
<accession>A0A1D8GKK1</accession>
<dbReference type="Pfam" id="PF09338">
    <property type="entry name" value="Gly_reductase"/>
    <property type="match status" value="1"/>
</dbReference>
<sequence>MKLEMGTFKIKQVIFTDKTCLNNRILEINREELIAYLLEDKTFSEADIEIVLPGENARIVHVIDAVEPRFKDGNTAPYAGVDSPVGQLGDGTTYRMEGVAVLTSCEFPLTRHGGLNIVRDSVLDMVGPAGPITPFSTTINVVCILKLQTGMDEDQYEQSVRIAGIRAARYLGKVLRGQVPDSITPYTLEGAKDGLPNVAYIYQVHSVGLNLSSFFYNMRFDNLLPIIVHPNEILDGAIVDGNWSHPNVKTPTWFHTNNPLIRELYQRHGKSLNFVGVVLFRGRFEEMEGKKRCANIVAASAQLLNANGVVATWEGDGNAFIETMLSLKACEEKRIKTALMTFEHGGAEGVDDSLFYSEPEVDAIVSLGSWDPPIILPPVDRVVGGDYLRISPEQGGIYLPAKDEIQLVDRLEYFTAANEFGFSKLSCDEY</sequence>
<keyword evidence="1" id="KW-0560">Oxidoreductase</keyword>
<evidence type="ECO:0000256" key="1">
    <source>
        <dbReference type="ARBA" id="ARBA00023002"/>
    </source>
</evidence>
<dbReference type="AlphaFoldDB" id="A0A1D8GKK1"/>
<name>A0A1D8GKK1_9FIRM</name>
<dbReference type="Proteomes" id="UP000095743">
    <property type="component" value="Chromosome"/>
</dbReference>
<keyword evidence="3" id="KW-1185">Reference proteome</keyword>
<evidence type="ECO:0000313" key="2">
    <source>
        <dbReference type="EMBL" id="AOT71440.1"/>
    </source>
</evidence>
<proteinExistence type="predicted"/>
<dbReference type="KEGG" id="gfe:Gferi_19045"/>
<protein>
    <submittedName>
        <fullName evidence="2">Glycine reductase</fullName>
    </submittedName>
</protein>
<organism evidence="2 3">
    <name type="scientific">Geosporobacter ferrireducens</name>
    <dbReference type="NCBI Taxonomy" id="1424294"/>
    <lineage>
        <taxon>Bacteria</taxon>
        <taxon>Bacillati</taxon>
        <taxon>Bacillota</taxon>
        <taxon>Clostridia</taxon>
        <taxon>Peptostreptococcales</taxon>
        <taxon>Thermotaleaceae</taxon>
        <taxon>Geosporobacter</taxon>
    </lineage>
</organism>
<dbReference type="InterPro" id="IPR015417">
    <property type="entry name" value="Gly_reductase_pB_sua/b"/>
</dbReference>
<dbReference type="RefSeq" id="WP_069979277.1">
    <property type="nucleotide sequence ID" value="NZ_CP017269.1"/>
</dbReference>
<reference evidence="2 3" key="1">
    <citation type="submission" date="2016-09" db="EMBL/GenBank/DDBJ databases">
        <title>Genomic analysis reveals versatility of anaerobic energy metabolism of Geosporobacter ferrireducens IRF9 of phylum Firmicutes.</title>
        <authorList>
            <person name="Kim S.-J."/>
        </authorList>
    </citation>
    <scope>NUCLEOTIDE SEQUENCE [LARGE SCALE GENOMIC DNA]</scope>
    <source>
        <strain evidence="2 3">IRF9</strain>
    </source>
</reference>
<dbReference type="EMBL" id="CP017269">
    <property type="protein sequence ID" value="AOT71440.1"/>
    <property type="molecule type" value="Genomic_DNA"/>
</dbReference>